<sequence>MTRQGEEIVEVETSIGDNSGEIQANDELEPSINKKNSRERQEDEPWINENSREREQIEGFKPSIIENSREREEFKAVQPCINKKSRAIPDTEEIKPSINVNSREMEIKKVEPLSIQIRERDKTQEVGPSTTKVQTVEPAITDEIVPVNDANEVKQQAKIVEQKNDLRYRQFKAVTNGKNNTCIFKMQGEDNIITTASVGPYHSSAAAPHITNHKKGQIVEYLVERQGLDKQQFLDWALQNEDDIRSCYENDLFRIKLESDEFGNMLLDDGCLVLFAIFHLRSSRHIDKRPSRLAKDDSSKTQYLSVTADIALYMRELKIDLLKLDNQIPFSVVDKLYKLLQNTLFKDIDGDIREMALSCFDDIMPGRSGTKVSNALPKQVHHLLHLFHWSRIPSSKYQVQTSSFVDNELEAELPSASELRESATLCWKSPPGSSLEVSFHRSIFRIGAVNISIPAVHICGYSETIFRNLMSFEQSYMRASFSVTVYSICMARLLQNIDDAKILRGKRILAHSPKTDQEIVDLFRKLSEDYKNKCLPEDFIKLKKDVATHHNKCLYQKCGGMMIQFCPNGWIVISVLAAIILFSVTVTSGILSMIRFHHHLT</sequence>
<comment type="caution">
    <text evidence="3">The sequence shown here is derived from an EMBL/GenBank/DDBJ whole genome shotgun (WGS) entry which is preliminary data.</text>
</comment>
<keyword evidence="2" id="KW-1133">Transmembrane helix</keyword>
<dbReference type="InterPro" id="IPR004158">
    <property type="entry name" value="DUF247_pln"/>
</dbReference>
<proteinExistence type="predicted"/>
<dbReference type="PANTHER" id="PTHR31170">
    <property type="entry name" value="BNAC04G53230D PROTEIN"/>
    <property type="match status" value="1"/>
</dbReference>
<dbReference type="AlphaFoldDB" id="A0AAV5CA66"/>
<gene>
    <name evidence="3" type="primary">ga11666</name>
    <name evidence="3" type="ORF">PR202_ga11666</name>
</gene>
<dbReference type="EMBL" id="BQKI01000005">
    <property type="protein sequence ID" value="GJM94978.1"/>
    <property type="molecule type" value="Genomic_DNA"/>
</dbReference>
<evidence type="ECO:0000313" key="4">
    <source>
        <dbReference type="Proteomes" id="UP001054889"/>
    </source>
</evidence>
<accession>A0AAV5CA66</accession>
<feature type="region of interest" description="Disordered" evidence="1">
    <location>
        <begin position="1"/>
        <end position="57"/>
    </location>
</feature>
<name>A0AAV5CA66_ELECO</name>
<evidence type="ECO:0000256" key="2">
    <source>
        <dbReference type="SAM" id="Phobius"/>
    </source>
</evidence>
<keyword evidence="2" id="KW-0812">Transmembrane</keyword>
<protein>
    <submittedName>
        <fullName evidence="3">Uncharacterized protein</fullName>
    </submittedName>
</protein>
<reference evidence="3" key="2">
    <citation type="submission" date="2021-12" db="EMBL/GenBank/DDBJ databases">
        <title>Resequencing data analysis of finger millet.</title>
        <authorList>
            <person name="Hatakeyama M."/>
            <person name="Aluri S."/>
            <person name="Balachadran M.T."/>
            <person name="Sivarajan S.R."/>
            <person name="Poveda L."/>
            <person name="Shimizu-Inatsugi R."/>
            <person name="Schlapbach R."/>
            <person name="Sreeman S.M."/>
            <person name="Shimizu K.K."/>
        </authorList>
    </citation>
    <scope>NUCLEOTIDE SEQUENCE</scope>
</reference>
<reference evidence="3" key="1">
    <citation type="journal article" date="2018" name="DNA Res.">
        <title>Multiple hybrid de novo genome assembly of finger millet, an orphan allotetraploid crop.</title>
        <authorList>
            <person name="Hatakeyama M."/>
            <person name="Aluri S."/>
            <person name="Balachadran M.T."/>
            <person name="Sivarajan S.R."/>
            <person name="Patrignani A."/>
            <person name="Gruter S."/>
            <person name="Poveda L."/>
            <person name="Shimizu-Inatsugi R."/>
            <person name="Baeten J."/>
            <person name="Francoijs K.J."/>
            <person name="Nataraja K.N."/>
            <person name="Reddy Y.A.N."/>
            <person name="Phadnis S."/>
            <person name="Ravikumar R.L."/>
            <person name="Schlapbach R."/>
            <person name="Sreeman S.M."/>
            <person name="Shimizu K.K."/>
        </authorList>
    </citation>
    <scope>NUCLEOTIDE SEQUENCE</scope>
</reference>
<dbReference type="PANTHER" id="PTHR31170:SF25">
    <property type="entry name" value="BNAA09G04570D PROTEIN"/>
    <property type="match status" value="1"/>
</dbReference>
<dbReference type="Pfam" id="PF03140">
    <property type="entry name" value="DUF247"/>
    <property type="match status" value="1"/>
</dbReference>
<evidence type="ECO:0000313" key="3">
    <source>
        <dbReference type="EMBL" id="GJM94978.1"/>
    </source>
</evidence>
<keyword evidence="4" id="KW-1185">Reference proteome</keyword>
<keyword evidence="2" id="KW-0472">Membrane</keyword>
<evidence type="ECO:0000256" key="1">
    <source>
        <dbReference type="SAM" id="MobiDB-lite"/>
    </source>
</evidence>
<feature type="transmembrane region" description="Helical" evidence="2">
    <location>
        <begin position="570"/>
        <end position="594"/>
    </location>
</feature>
<organism evidence="3 4">
    <name type="scientific">Eleusine coracana subsp. coracana</name>
    <dbReference type="NCBI Taxonomy" id="191504"/>
    <lineage>
        <taxon>Eukaryota</taxon>
        <taxon>Viridiplantae</taxon>
        <taxon>Streptophyta</taxon>
        <taxon>Embryophyta</taxon>
        <taxon>Tracheophyta</taxon>
        <taxon>Spermatophyta</taxon>
        <taxon>Magnoliopsida</taxon>
        <taxon>Liliopsida</taxon>
        <taxon>Poales</taxon>
        <taxon>Poaceae</taxon>
        <taxon>PACMAD clade</taxon>
        <taxon>Chloridoideae</taxon>
        <taxon>Cynodonteae</taxon>
        <taxon>Eleusininae</taxon>
        <taxon>Eleusine</taxon>
    </lineage>
</organism>
<dbReference type="Proteomes" id="UP001054889">
    <property type="component" value="Unassembled WGS sequence"/>
</dbReference>